<name>A0A0B1TEJ7_OESDE</name>
<dbReference type="Proteomes" id="UP000053660">
    <property type="component" value="Unassembled WGS sequence"/>
</dbReference>
<proteinExistence type="inferred from homology"/>
<dbReference type="Pfam" id="PF10239">
    <property type="entry name" value="DUF2465"/>
    <property type="match status" value="1"/>
</dbReference>
<dbReference type="AlphaFoldDB" id="A0A0B1TEJ7"/>
<gene>
    <name evidence="2" type="ORF">OESDEN_05839</name>
</gene>
<dbReference type="PANTHER" id="PTHR31353">
    <property type="entry name" value="FAM98"/>
    <property type="match status" value="1"/>
</dbReference>
<evidence type="ECO:0000256" key="1">
    <source>
        <dbReference type="ARBA" id="ARBA00007218"/>
    </source>
</evidence>
<sequence>MEPMDVEVAVPSFSSAKLLGLKELVGHDDVTSIANSDFSTDFARCVSVLCQELKTLYDLQEAVPQVGEALDNLGFLLELSSFLGELECPHEEITCGSLEDRLSTPQKRKLLVIYLLNEIKAARLFAKDALAQPVAEGGDKELTPYLASALNAANVPKPAGSVEPLEIITMLHKATDARLQSCAEHPRPLFTAKLDLKQWRKIDKVVEETAQNCRSRALLLLKRIDVTVNSFLWSQRLKPREAQIRELFTKRRAGISIVNPPDVACLLAASQDLLRIEQASNEKVR</sequence>
<accession>A0A0B1TEJ7</accession>
<organism evidence="2 3">
    <name type="scientific">Oesophagostomum dentatum</name>
    <name type="common">Nodular worm</name>
    <dbReference type="NCBI Taxonomy" id="61180"/>
    <lineage>
        <taxon>Eukaryota</taxon>
        <taxon>Metazoa</taxon>
        <taxon>Ecdysozoa</taxon>
        <taxon>Nematoda</taxon>
        <taxon>Chromadorea</taxon>
        <taxon>Rhabditida</taxon>
        <taxon>Rhabditina</taxon>
        <taxon>Rhabditomorpha</taxon>
        <taxon>Strongyloidea</taxon>
        <taxon>Strongylidae</taxon>
        <taxon>Oesophagostomum</taxon>
    </lineage>
</organism>
<comment type="similarity">
    <text evidence="1">Belongs to the FAM98 family.</text>
</comment>
<keyword evidence="3" id="KW-1185">Reference proteome</keyword>
<dbReference type="EMBL" id="KN550410">
    <property type="protein sequence ID" value="KHJ94232.1"/>
    <property type="molecule type" value="Genomic_DNA"/>
</dbReference>
<evidence type="ECO:0000313" key="2">
    <source>
        <dbReference type="EMBL" id="KHJ94232.1"/>
    </source>
</evidence>
<evidence type="ECO:0000313" key="3">
    <source>
        <dbReference type="Proteomes" id="UP000053660"/>
    </source>
</evidence>
<dbReference type="OrthoDB" id="512356at2759"/>
<protein>
    <recommendedName>
        <fullName evidence="4">Protein FAM98A</fullName>
    </recommendedName>
</protein>
<dbReference type="InterPro" id="IPR018797">
    <property type="entry name" value="FAM98"/>
</dbReference>
<dbReference type="GO" id="GO:0072669">
    <property type="term" value="C:tRNA-splicing ligase complex"/>
    <property type="evidence" value="ECO:0007669"/>
    <property type="project" value="TreeGrafter"/>
</dbReference>
<dbReference type="PANTHER" id="PTHR31353:SF1">
    <property type="entry name" value="PROTEIN FAM98B"/>
    <property type="match status" value="1"/>
</dbReference>
<reference evidence="2 3" key="1">
    <citation type="submission" date="2014-03" db="EMBL/GenBank/DDBJ databases">
        <title>Draft genome of the hookworm Oesophagostomum dentatum.</title>
        <authorList>
            <person name="Mitreva M."/>
        </authorList>
    </citation>
    <scope>NUCLEOTIDE SEQUENCE [LARGE SCALE GENOMIC DNA]</scope>
    <source>
        <strain evidence="2 3">OD-Hann</strain>
    </source>
</reference>
<evidence type="ECO:0008006" key="4">
    <source>
        <dbReference type="Google" id="ProtNLM"/>
    </source>
</evidence>